<name>A0ABR8CKY3_9NOST</name>
<reference evidence="1 2" key="1">
    <citation type="journal article" date="2020" name="ISME J.">
        <title>Comparative genomics reveals insights into cyanobacterial evolution and habitat adaptation.</title>
        <authorList>
            <person name="Chen M.Y."/>
            <person name="Teng W.K."/>
            <person name="Zhao L."/>
            <person name="Hu C.X."/>
            <person name="Zhou Y.K."/>
            <person name="Han B.P."/>
            <person name="Song L.R."/>
            <person name="Shu W.S."/>
        </authorList>
    </citation>
    <scope>NUCLEOTIDE SEQUENCE [LARGE SCALE GENOMIC DNA]</scope>
    <source>
        <strain evidence="1 2">FACHB-260</strain>
    </source>
</reference>
<evidence type="ECO:0000313" key="2">
    <source>
        <dbReference type="Proteomes" id="UP000607281"/>
    </source>
</evidence>
<comment type="caution">
    <text evidence="1">The sequence shown here is derived from an EMBL/GenBank/DDBJ whole genome shotgun (WGS) entry which is preliminary data.</text>
</comment>
<accession>A0ABR8CKY3</accession>
<evidence type="ECO:0000313" key="1">
    <source>
        <dbReference type="EMBL" id="MBD2343421.1"/>
    </source>
</evidence>
<dbReference type="EMBL" id="JACJRF010000005">
    <property type="protein sequence ID" value="MBD2343421.1"/>
    <property type="molecule type" value="Genomic_DNA"/>
</dbReference>
<dbReference type="Proteomes" id="UP000607281">
    <property type="component" value="Unassembled WGS sequence"/>
</dbReference>
<organism evidence="1 2">
    <name type="scientific">Anabaena subtropica FACHB-260</name>
    <dbReference type="NCBI Taxonomy" id="2692884"/>
    <lineage>
        <taxon>Bacteria</taxon>
        <taxon>Bacillati</taxon>
        <taxon>Cyanobacteriota</taxon>
        <taxon>Cyanophyceae</taxon>
        <taxon>Nostocales</taxon>
        <taxon>Nostocaceae</taxon>
        <taxon>Anabaena</taxon>
    </lineage>
</organism>
<dbReference type="Gene3D" id="3.40.50.2000">
    <property type="entry name" value="Glycogen Phosphorylase B"/>
    <property type="match status" value="1"/>
</dbReference>
<gene>
    <name evidence="1" type="ORF">H6G18_04570</name>
</gene>
<sequence>MTWHILRSCAFPFKYPTNGGIHRSEQILEILVKHNIYVTELHDSQFNRSRPISDRLTGASLCIQDGNWDAFRDRRVGGLGQKYYQYQQELTKVERLDALIWETTAESVTPKIGKKYNLPVIALPHQLESFFQIYFYKRPSHAVFQYLKQEIQALSLVNAVFTISEEDQILLNNCGINAEYLPYYPSQRLINFYSQIRQQRKKYPQKEFLILGSVHNQLTREGILELLAWINCYPEKQLLNITLVGNQTESLKNIIDYPWLKIIGTANQTELEDLLLRAKAILIHQLKGVGVLTRIPEMLVAGIPVIANRIAARSASHIPGVYIYDDPEELQSLLSGKFAEVPFPQAPKKAEARFIKTILN</sequence>
<keyword evidence="2" id="KW-1185">Reference proteome</keyword>
<proteinExistence type="predicted"/>
<protein>
    <submittedName>
        <fullName evidence="1">Glycosyltransferase</fullName>
    </submittedName>
</protein>
<dbReference type="RefSeq" id="WP_190405896.1">
    <property type="nucleotide sequence ID" value="NZ_JACJRF010000005.1"/>
</dbReference>